<feature type="region of interest" description="Disordered" evidence="1">
    <location>
        <begin position="509"/>
        <end position="535"/>
    </location>
</feature>
<comment type="caution">
    <text evidence="3">The sequence shown here is derived from an EMBL/GenBank/DDBJ whole genome shotgun (WGS) entry which is preliminary data.</text>
</comment>
<dbReference type="EMBL" id="JACSPN010000003">
    <property type="protein sequence ID" value="MBE7699336.1"/>
    <property type="molecule type" value="Genomic_DNA"/>
</dbReference>
<dbReference type="InterPro" id="IPR011990">
    <property type="entry name" value="TPR-like_helical_dom_sf"/>
</dbReference>
<dbReference type="SMART" id="SM00028">
    <property type="entry name" value="TPR"/>
    <property type="match status" value="3"/>
</dbReference>
<keyword evidence="4" id="KW-1185">Reference proteome</keyword>
<gene>
    <name evidence="3" type="ORF">H9623_03325</name>
</gene>
<evidence type="ECO:0000259" key="2">
    <source>
        <dbReference type="Pfam" id="PF12770"/>
    </source>
</evidence>
<dbReference type="InterPro" id="IPR019734">
    <property type="entry name" value="TPR_rpt"/>
</dbReference>
<name>A0A9D5UAF0_9CELL</name>
<evidence type="ECO:0000256" key="1">
    <source>
        <dbReference type="SAM" id="MobiDB-lite"/>
    </source>
</evidence>
<dbReference type="Pfam" id="PF12770">
    <property type="entry name" value="CHAT"/>
    <property type="match status" value="1"/>
</dbReference>
<proteinExistence type="predicted"/>
<feature type="compositionally biased region" description="Basic and acidic residues" evidence="1">
    <location>
        <begin position="526"/>
        <end position="535"/>
    </location>
</feature>
<sequence length="854" mass="90220">MSDLGDRAASLYVRARNLDDAGRFAEALDTYEAMISMLGEPLALREEESELGPLWARGTLGAARCGYEATGDLRAALDRLDGAETWCRSAGLDVELLAVQGQRGLLLLRSGDVAAALAELDRAAPDLSAVVSRDSAVLLLNRGALHLETGSVDEARRDLGASVEHARAVGDISIEAKGRHNLGYAEYLHGDLPLALRLMDEAGALDPSDDDAVGLLDRSVVLQEAGLVTEAAAALEQATSILVQRGALADLARVRFDSARCLLQLRQTERAAELAHEAKQAFVEQSNAVWALRSELVRQEALLAGLTGDAQPEEFRSVATSAGEIARQAHGVPPVLVAVPARVLQAEASVRAGDVDLAREALEALPASPRSWSLSVRIQREAVRALVAFGDGDRRRGLAAIRRGQDVLTSHRSRLGSVDVVTASAVHGVRLGIVDVDAAFRTGRASAVFDAVERGRAAFAGTGRVRPAADPVLADLLVAARQEVESARALGTTAESQVLEQRQRHLGAARRFQEEARRRTWQQSGGDERRARSASERSVRRALAGALPGATVANIVIFEGHVSAVRLSRDGSELLRLAPLEDVAELVRRARADFSVLSNALIPVPMRAAATSSLRKVLTRLDDALLAPLQASGDLHVAARDLLLAVPWTALPSRRGLRTWVNSWVDLQRSAETTRPSGVVVVAGPGLRAAVDEAERVASVWGGATVLVGEQATCRNVVDGLDGAGVIHLAAHGTHETDNPLFSSLRLADGPLFAHELDGIDLRGAVVVLSACEVGLSSVRVGGEALGLASVLVRLGARAVIASVAPLRDDVAARIMPALHAELHRGAPPGVALARAVSTEDEPVPLVCFGPLVA</sequence>
<feature type="domain" description="CHAT" evidence="2">
    <location>
        <begin position="616"/>
        <end position="837"/>
    </location>
</feature>
<evidence type="ECO:0000313" key="4">
    <source>
        <dbReference type="Proteomes" id="UP000822993"/>
    </source>
</evidence>
<organism evidence="3 4">
    <name type="scientific">Oerskovia douganii</name>
    <dbReference type="NCBI Taxonomy" id="2762210"/>
    <lineage>
        <taxon>Bacteria</taxon>
        <taxon>Bacillati</taxon>
        <taxon>Actinomycetota</taxon>
        <taxon>Actinomycetes</taxon>
        <taxon>Micrococcales</taxon>
        <taxon>Cellulomonadaceae</taxon>
        <taxon>Oerskovia</taxon>
    </lineage>
</organism>
<reference evidence="3 4" key="1">
    <citation type="submission" date="2020-08" db="EMBL/GenBank/DDBJ databases">
        <title>A Genomic Blueprint of the Chicken Gut Microbiome.</title>
        <authorList>
            <person name="Gilroy R."/>
            <person name="Ravi A."/>
            <person name="Getino M."/>
            <person name="Pursley I."/>
            <person name="Horton D.L."/>
            <person name="Alikhan N.-F."/>
            <person name="Baker D."/>
            <person name="Gharbi K."/>
            <person name="Hall N."/>
            <person name="Watson M."/>
            <person name="Adriaenssens E.M."/>
            <person name="Foster-Nyarko E."/>
            <person name="Jarju S."/>
            <person name="Secka A."/>
            <person name="Antonio M."/>
            <person name="Oren A."/>
            <person name="Chaudhuri R."/>
            <person name="La Ragione R.M."/>
            <person name="Hildebrand F."/>
            <person name="Pallen M.J."/>
        </authorList>
    </citation>
    <scope>NUCLEOTIDE SEQUENCE [LARGE SCALE GENOMIC DNA]</scope>
    <source>
        <strain evidence="3 4">Sa1BUA8</strain>
    </source>
</reference>
<dbReference type="InterPro" id="IPR024983">
    <property type="entry name" value="CHAT_dom"/>
</dbReference>
<dbReference type="Gene3D" id="1.25.40.10">
    <property type="entry name" value="Tetratricopeptide repeat domain"/>
    <property type="match status" value="2"/>
</dbReference>
<accession>A0A9D5UAF0</accession>
<dbReference type="Proteomes" id="UP000822993">
    <property type="component" value="Unassembled WGS sequence"/>
</dbReference>
<dbReference type="SUPFAM" id="SSF48452">
    <property type="entry name" value="TPR-like"/>
    <property type="match status" value="2"/>
</dbReference>
<evidence type="ECO:0000313" key="3">
    <source>
        <dbReference type="EMBL" id="MBE7699336.1"/>
    </source>
</evidence>
<protein>
    <submittedName>
        <fullName evidence="3">CHAT domain-containing protein</fullName>
    </submittedName>
</protein>
<dbReference type="AlphaFoldDB" id="A0A9D5UAF0"/>
<dbReference type="RefSeq" id="WP_193718672.1">
    <property type="nucleotide sequence ID" value="NZ_JACSPN010000003.1"/>
</dbReference>